<evidence type="ECO:0000313" key="3">
    <source>
        <dbReference type="EMBL" id="MBB5575068.1"/>
    </source>
</evidence>
<dbReference type="Pfam" id="PF22809">
    <property type="entry name" value="DUF7014"/>
    <property type="match status" value="1"/>
</dbReference>
<dbReference type="Pfam" id="PF18863">
    <property type="entry name" value="AbiJ_NTD4"/>
    <property type="match status" value="1"/>
</dbReference>
<evidence type="ECO:0000259" key="1">
    <source>
        <dbReference type="Pfam" id="PF18863"/>
    </source>
</evidence>
<dbReference type="InterPro" id="IPR049503">
    <property type="entry name" value="AbiJ_NTD4"/>
</dbReference>
<dbReference type="AlphaFoldDB" id="A0A7W8XT26"/>
<sequence length="312" mass="35192">MAVWGLFSKRQSQLRGEVPDVYTYTSIPPKLRVQIVHIISEALGNPGERYQEPQVNETYKTIVEGLCREYGLFYLPPTNDRYGVSYGKELFDFLLRVENVEQCLDVVEISFRAVDLVARQRDYIHGSSGGQICDGAIEELNERFKENGVGYQFVDGEIIRVDSQLLHAEAVKPALNLLNTREYRGPHEEFINAYEHYKDGNNKEALVDCLKAFESTMKAICDKRRWAYDPKGGAKDLIAVMFDKGLVPSFWQTQLSSLRSLLESSVPTGRNKLAGHGQGSTPTEVPDEITAYMLHMTASTLVFLTTAERALP</sequence>
<organism evidence="3 4">
    <name type="scientific">Rhizobium paranaense</name>
    <dbReference type="NCBI Taxonomy" id="1650438"/>
    <lineage>
        <taxon>Bacteria</taxon>
        <taxon>Pseudomonadati</taxon>
        <taxon>Pseudomonadota</taxon>
        <taxon>Alphaproteobacteria</taxon>
        <taxon>Hyphomicrobiales</taxon>
        <taxon>Rhizobiaceae</taxon>
        <taxon>Rhizobium/Agrobacterium group</taxon>
        <taxon>Rhizobium</taxon>
    </lineage>
</organism>
<feature type="domain" description="HEPN AbiJ-N-terminal" evidence="1">
    <location>
        <begin position="6"/>
        <end position="173"/>
    </location>
</feature>
<dbReference type="InterPro" id="IPR054280">
    <property type="entry name" value="DUF7014"/>
</dbReference>
<reference evidence="3 4" key="1">
    <citation type="submission" date="2020-08" db="EMBL/GenBank/DDBJ databases">
        <title>Genomic Encyclopedia of Type Strains, Phase IV (KMG-V): Genome sequencing to study the core and pangenomes of soil and plant-associated prokaryotes.</title>
        <authorList>
            <person name="Whitman W."/>
        </authorList>
    </citation>
    <scope>NUCLEOTIDE SEQUENCE [LARGE SCALE GENOMIC DNA]</scope>
    <source>
        <strain evidence="3 4">SEMIA 4064</strain>
    </source>
</reference>
<feature type="domain" description="DUF7014" evidence="2">
    <location>
        <begin position="179"/>
        <end position="309"/>
    </location>
</feature>
<accession>A0A7W8XT26</accession>
<evidence type="ECO:0008006" key="5">
    <source>
        <dbReference type="Google" id="ProtNLM"/>
    </source>
</evidence>
<name>A0A7W8XT26_9HYPH</name>
<dbReference type="EMBL" id="JACHBI010000007">
    <property type="protein sequence ID" value="MBB5575068.1"/>
    <property type="molecule type" value="Genomic_DNA"/>
</dbReference>
<proteinExistence type="predicted"/>
<evidence type="ECO:0000313" key="4">
    <source>
        <dbReference type="Proteomes" id="UP000549882"/>
    </source>
</evidence>
<dbReference type="Proteomes" id="UP000549882">
    <property type="component" value="Unassembled WGS sequence"/>
</dbReference>
<protein>
    <recommendedName>
        <fullName evidence="5">Abortive infection protein-like C-terminal domain-containing protein</fullName>
    </recommendedName>
</protein>
<comment type="caution">
    <text evidence="3">The sequence shown here is derived from an EMBL/GenBank/DDBJ whole genome shotgun (WGS) entry which is preliminary data.</text>
</comment>
<dbReference type="RefSeq" id="WP_107106903.1">
    <property type="nucleotide sequence ID" value="NZ_JACHBI010000007.1"/>
</dbReference>
<dbReference type="NCBIfam" id="NF046078">
    <property type="entry name" value="STM4504_CBY0614"/>
    <property type="match status" value="1"/>
</dbReference>
<evidence type="ECO:0000259" key="2">
    <source>
        <dbReference type="Pfam" id="PF22809"/>
    </source>
</evidence>
<keyword evidence="4" id="KW-1185">Reference proteome</keyword>
<gene>
    <name evidence="3" type="ORF">GGD50_003697</name>
</gene>